<gene>
    <name evidence="1" type="ORF">O6H91_01G136800</name>
</gene>
<name>A0ACC2EWD8_DIPCM</name>
<dbReference type="EMBL" id="CM055092">
    <property type="protein sequence ID" value="KAJ7570869.1"/>
    <property type="molecule type" value="Genomic_DNA"/>
</dbReference>
<organism evidence="1 2">
    <name type="scientific">Diphasiastrum complanatum</name>
    <name type="common">Issler's clubmoss</name>
    <name type="synonym">Lycopodium complanatum</name>
    <dbReference type="NCBI Taxonomy" id="34168"/>
    <lineage>
        <taxon>Eukaryota</taxon>
        <taxon>Viridiplantae</taxon>
        <taxon>Streptophyta</taxon>
        <taxon>Embryophyta</taxon>
        <taxon>Tracheophyta</taxon>
        <taxon>Lycopodiopsida</taxon>
        <taxon>Lycopodiales</taxon>
        <taxon>Lycopodiaceae</taxon>
        <taxon>Lycopodioideae</taxon>
        <taxon>Diphasiastrum</taxon>
    </lineage>
</organism>
<accession>A0ACC2EWD8</accession>
<evidence type="ECO:0000313" key="2">
    <source>
        <dbReference type="Proteomes" id="UP001162992"/>
    </source>
</evidence>
<protein>
    <submittedName>
        <fullName evidence="1">Uncharacterized protein</fullName>
    </submittedName>
</protein>
<sequence>MDSIRLSIAILLVLYAIQVAPTRLVSEERTDAFSPVDPSFPAKQELADAYVIPLDLTSRGSQIGVDNIDAETSHAQGVPVNEIYEGSDEDNHRNGISEIVELIEAVESFRNIVPLEISENRNSIYPDATHARLSEIQSLLEIVEVFRLTKEHSETESLSIKENGGHSKKASVVVLGLATDRASEISSELAFPKIEKSMPEPHDQISAKEEFKGSSDYFSDLTLSQRYQHQILPSNILTSGESDTVHAGIMITLTEQGLSYLRDVLVNQVLQEVTPLKLPNMRKSMHSPLGILEVTLTDIVLSGARVASSEITLGKEGMSIYASGVQADISLNWNYTYVVSYGPFSISDGGGGYLKVKDGQAGVVFSMDEHNGTLNLTVLQSGTYLTNLEINLNGGASWIYNCRLAYAFGDQIRAAIETALTDQIVQGVGKLDSFLQHIPRKIPIDDTAAVDVTVVQNPVLNSAFLSVGVKGEFLNVDSVEDSSKSVGILPVGLFCSNSLKMVTMALSDHVLDSAAAVYFDAGRLQWLVDKLPEQSLLNTGSWKYLIPKLYRSYPNQNMVLNFSVSAVPLISLKQDGIHATTSTDMTILVMNNVQGTPVACISLTISMDAVAGLNGNNITAEAALTSLSLELKWSEIGSFPVRLVEVAIRTIVKDVVLPLLNFNLRKGFPLPVLPSVQLQHADVRYKDGFLLVCTDVRYEGGPF</sequence>
<proteinExistence type="predicted"/>
<comment type="caution">
    <text evidence="1">The sequence shown here is derived from an EMBL/GenBank/DDBJ whole genome shotgun (WGS) entry which is preliminary data.</text>
</comment>
<keyword evidence="2" id="KW-1185">Reference proteome</keyword>
<reference evidence="2" key="1">
    <citation type="journal article" date="2024" name="Proc. Natl. Acad. Sci. U.S.A.">
        <title>Extraordinary preservation of gene collinearity over three hundred million years revealed in homosporous lycophytes.</title>
        <authorList>
            <person name="Li C."/>
            <person name="Wickell D."/>
            <person name="Kuo L.Y."/>
            <person name="Chen X."/>
            <person name="Nie B."/>
            <person name="Liao X."/>
            <person name="Peng D."/>
            <person name="Ji J."/>
            <person name="Jenkins J."/>
            <person name="Williams M."/>
            <person name="Shu S."/>
            <person name="Plott C."/>
            <person name="Barry K."/>
            <person name="Rajasekar S."/>
            <person name="Grimwood J."/>
            <person name="Han X."/>
            <person name="Sun S."/>
            <person name="Hou Z."/>
            <person name="He W."/>
            <person name="Dai G."/>
            <person name="Sun C."/>
            <person name="Schmutz J."/>
            <person name="Leebens-Mack J.H."/>
            <person name="Li F.W."/>
            <person name="Wang L."/>
        </authorList>
    </citation>
    <scope>NUCLEOTIDE SEQUENCE [LARGE SCALE GENOMIC DNA]</scope>
    <source>
        <strain evidence="2">cv. PW_Plant_1</strain>
    </source>
</reference>
<dbReference type="Proteomes" id="UP001162992">
    <property type="component" value="Chromosome 1"/>
</dbReference>
<evidence type="ECO:0000313" key="1">
    <source>
        <dbReference type="EMBL" id="KAJ7570869.1"/>
    </source>
</evidence>